<feature type="region of interest" description="Disordered" evidence="1">
    <location>
        <begin position="26"/>
        <end position="48"/>
    </location>
</feature>
<feature type="chain" id="PRO_5043422580" evidence="2">
    <location>
        <begin position="16"/>
        <end position="325"/>
    </location>
</feature>
<name>A0A7R8CB45_LEPSM</name>
<dbReference type="AlphaFoldDB" id="A0A7R8CB45"/>
<evidence type="ECO:0000256" key="1">
    <source>
        <dbReference type="SAM" id="MobiDB-lite"/>
    </source>
</evidence>
<evidence type="ECO:0000313" key="4">
    <source>
        <dbReference type="Proteomes" id="UP000675881"/>
    </source>
</evidence>
<dbReference type="Proteomes" id="UP000675881">
    <property type="component" value="Chromosome 1"/>
</dbReference>
<evidence type="ECO:0000313" key="3">
    <source>
        <dbReference type="EMBL" id="CAF2757246.1"/>
    </source>
</evidence>
<sequence length="325" mass="35837">MKVLIVLAVLSVAAADIIRPQGSRQFGSFANGRRTNNRRQGRQLNTSPVVPAGGIDFSGCQTDIETGLCCIEKDETVSSIQKDPILECTHKNVEKCHYTYVTQFSPSQEEVCNGQGPEECRTLYESSCTTKYVEKQPGKFVGDTSCEKLPVEICGAGCVSEEGPEECHDKTVTSLVDIPEEICDLNPQKTCRFQTKLVPRLKPAHECTIIPQETCNLKFTQPKKVEKPLKTKWCLDDTPATPGETYDENNALGAPIGSFSENNNVFAQPHNQFTLLALPLLNPLLVNLLVTMEVINEGSLKKKIKSKTKVWNSLPVLNPSPQISL</sequence>
<keyword evidence="2" id="KW-0732">Signal</keyword>
<evidence type="ECO:0000256" key="2">
    <source>
        <dbReference type="SAM" id="SignalP"/>
    </source>
</evidence>
<accession>A0A7R8CB45</accession>
<feature type="signal peptide" evidence="2">
    <location>
        <begin position="1"/>
        <end position="15"/>
    </location>
</feature>
<dbReference type="OrthoDB" id="6348757at2759"/>
<proteinExistence type="predicted"/>
<protein>
    <submittedName>
        <fullName evidence="3">(salmon louse) hypothetical protein</fullName>
    </submittedName>
</protein>
<dbReference type="EMBL" id="HG994580">
    <property type="protein sequence ID" value="CAF2757246.1"/>
    <property type="molecule type" value="Genomic_DNA"/>
</dbReference>
<gene>
    <name evidence="3" type="ORF">LSAA_1263</name>
</gene>
<reference evidence="3" key="1">
    <citation type="submission" date="2021-02" db="EMBL/GenBank/DDBJ databases">
        <authorList>
            <person name="Bekaert M."/>
        </authorList>
    </citation>
    <scope>NUCLEOTIDE SEQUENCE</scope>
    <source>
        <strain evidence="3">IoA-00</strain>
    </source>
</reference>
<organism evidence="3 4">
    <name type="scientific">Lepeophtheirus salmonis</name>
    <name type="common">Salmon louse</name>
    <name type="synonym">Caligus salmonis</name>
    <dbReference type="NCBI Taxonomy" id="72036"/>
    <lineage>
        <taxon>Eukaryota</taxon>
        <taxon>Metazoa</taxon>
        <taxon>Ecdysozoa</taxon>
        <taxon>Arthropoda</taxon>
        <taxon>Crustacea</taxon>
        <taxon>Multicrustacea</taxon>
        <taxon>Hexanauplia</taxon>
        <taxon>Copepoda</taxon>
        <taxon>Siphonostomatoida</taxon>
        <taxon>Caligidae</taxon>
        <taxon>Lepeophtheirus</taxon>
    </lineage>
</organism>
<keyword evidence="4" id="KW-1185">Reference proteome</keyword>